<proteinExistence type="predicted"/>
<protein>
    <submittedName>
        <fullName evidence="2">Aspyridones cluster regulator</fullName>
    </submittedName>
</protein>
<gene>
    <name evidence="2" type="ORF">PGQ11_015718</name>
</gene>
<keyword evidence="3" id="KW-1185">Reference proteome</keyword>
<feature type="region of interest" description="Disordered" evidence="1">
    <location>
        <begin position="243"/>
        <end position="272"/>
    </location>
</feature>
<feature type="compositionally biased region" description="Polar residues" evidence="1">
    <location>
        <begin position="27"/>
        <end position="40"/>
    </location>
</feature>
<evidence type="ECO:0000313" key="3">
    <source>
        <dbReference type="Proteomes" id="UP001390339"/>
    </source>
</evidence>
<name>A0ABR2HMZ7_9PEZI</name>
<feature type="compositionally biased region" description="Low complexity" evidence="1">
    <location>
        <begin position="257"/>
        <end position="269"/>
    </location>
</feature>
<evidence type="ECO:0000256" key="1">
    <source>
        <dbReference type="SAM" id="MobiDB-lite"/>
    </source>
</evidence>
<evidence type="ECO:0000313" key="2">
    <source>
        <dbReference type="EMBL" id="KAK8849238.1"/>
    </source>
</evidence>
<dbReference type="EMBL" id="JAPCWZ010000010">
    <property type="protein sequence ID" value="KAK8849238.1"/>
    <property type="molecule type" value="Genomic_DNA"/>
</dbReference>
<sequence length="333" mass="35587">MKKLRCDIAGNSCEKCIEASVTCSYNNNTRGGSESRSSCSADGEAQRPGSPPTGECISVVSKPDIPPAPSCLSSPATHTRHTGTPPPGPTHIDFGDKLTGSDDFQGNDPASTLIDSAIATPSFMADLGVWMKSGLSHDIHGFDATSSQSGDLIHGFDICYCVDRIISANATMQTKLLWATSLNGCSTSSIDDMLQCQKNVLASCGEFLECSKCSLKSDYMVLVISMCREMVSGIKTLEHITSPEPSAQQCASRRTSHPSSSTEISSGKGSNLGAGGWHLDDEDEMEIIQNLIQVRIRKLKKLVDQLEVAVITNHAPYAWIVCGLRDVLDGKLP</sequence>
<feature type="region of interest" description="Disordered" evidence="1">
    <location>
        <begin position="27"/>
        <end position="101"/>
    </location>
</feature>
<feature type="compositionally biased region" description="Polar residues" evidence="1">
    <location>
        <begin position="243"/>
        <end position="253"/>
    </location>
</feature>
<accession>A0ABR2HMZ7</accession>
<comment type="caution">
    <text evidence="2">The sequence shown here is derived from an EMBL/GenBank/DDBJ whole genome shotgun (WGS) entry which is preliminary data.</text>
</comment>
<organism evidence="2 3">
    <name type="scientific">Apiospora arundinis</name>
    <dbReference type="NCBI Taxonomy" id="335852"/>
    <lineage>
        <taxon>Eukaryota</taxon>
        <taxon>Fungi</taxon>
        <taxon>Dikarya</taxon>
        <taxon>Ascomycota</taxon>
        <taxon>Pezizomycotina</taxon>
        <taxon>Sordariomycetes</taxon>
        <taxon>Xylariomycetidae</taxon>
        <taxon>Amphisphaeriales</taxon>
        <taxon>Apiosporaceae</taxon>
        <taxon>Apiospora</taxon>
    </lineage>
</organism>
<reference evidence="2 3" key="1">
    <citation type="journal article" date="2024" name="IMA Fungus">
        <title>Apiospora arundinis, a panoply of carbohydrate-active enzymes and secondary metabolites.</title>
        <authorList>
            <person name="Sorensen T."/>
            <person name="Petersen C."/>
            <person name="Muurmann A.T."/>
            <person name="Christiansen J.V."/>
            <person name="Brundto M.L."/>
            <person name="Overgaard C.K."/>
            <person name="Boysen A.T."/>
            <person name="Wollenberg R.D."/>
            <person name="Larsen T.O."/>
            <person name="Sorensen J.L."/>
            <person name="Nielsen K.L."/>
            <person name="Sondergaard T.E."/>
        </authorList>
    </citation>
    <scope>NUCLEOTIDE SEQUENCE [LARGE SCALE GENOMIC DNA]</scope>
    <source>
        <strain evidence="2 3">AAU 773</strain>
    </source>
</reference>
<dbReference type="Proteomes" id="UP001390339">
    <property type="component" value="Unassembled WGS sequence"/>
</dbReference>